<evidence type="ECO:0000313" key="1">
    <source>
        <dbReference type="EMBL" id="AWO75941.1"/>
    </source>
</evidence>
<dbReference type="KEGG" id="gtk:GT3570_08815"/>
<dbReference type="RefSeq" id="WP_014195948.1">
    <property type="nucleotide sequence ID" value="NZ_CP014335.1"/>
</dbReference>
<dbReference type="GeneID" id="32063723"/>
<accession>A0A2Z3NC62</accession>
<proteinExistence type="predicted"/>
<name>A0A2Z3NC62_GEOTH</name>
<dbReference type="AlphaFoldDB" id="A0A2Z3NC62"/>
<protein>
    <submittedName>
        <fullName evidence="1">Uncharacterized protein</fullName>
    </submittedName>
</protein>
<dbReference type="Proteomes" id="UP000246996">
    <property type="component" value="Chromosome"/>
</dbReference>
<organism evidence="1 2">
    <name type="scientific">Geobacillus thermoleovorans</name>
    <name type="common">Bacillus thermoleovorans</name>
    <dbReference type="NCBI Taxonomy" id="33941"/>
    <lineage>
        <taxon>Bacteria</taxon>
        <taxon>Bacillati</taxon>
        <taxon>Bacillota</taxon>
        <taxon>Bacilli</taxon>
        <taxon>Bacillales</taxon>
        <taxon>Anoxybacillaceae</taxon>
        <taxon>Geobacillus</taxon>
        <taxon>Geobacillus thermoleovorans group</taxon>
    </lineage>
</organism>
<gene>
    <name evidence="1" type="ORF">C1N76_16420</name>
</gene>
<sequence>MGKLSFQRDLEDKRSGRPLFWLLGVVASMMAETPGVESFFRSTVETQGKTVSVEDKLLTIPKN</sequence>
<dbReference type="EMBL" id="CP027303">
    <property type="protein sequence ID" value="AWO75941.1"/>
    <property type="molecule type" value="Genomic_DNA"/>
</dbReference>
<reference evidence="2" key="1">
    <citation type="submission" date="2018-02" db="EMBL/GenBank/DDBJ databases">
        <title>The complete genome of bacterial strain SGAirxxxx.</title>
        <authorList>
            <person name="Schuster S.C."/>
        </authorList>
    </citation>
    <scope>NUCLEOTIDE SEQUENCE [LARGE SCALE GENOMIC DNA]</scope>
    <source>
        <strain evidence="2">SGAir0734</strain>
    </source>
</reference>
<evidence type="ECO:0000313" key="2">
    <source>
        <dbReference type="Proteomes" id="UP000246996"/>
    </source>
</evidence>